<keyword evidence="2" id="KW-0812">Transmembrane</keyword>
<accession>A0AAJ5ZCH0</accession>
<dbReference type="RefSeq" id="WP_342822115.1">
    <property type="nucleotide sequence ID" value="NZ_CP046146.1"/>
</dbReference>
<dbReference type="SMART" id="SM00822">
    <property type="entry name" value="PKS_KR"/>
    <property type="match status" value="1"/>
</dbReference>
<reference evidence="5" key="2">
    <citation type="journal article" date="2023" name="Nat. Commun.">
        <title>Cultivation of marine bacteria of the SAR202 clade.</title>
        <authorList>
            <person name="Lim Y."/>
            <person name="Seo J.H."/>
            <person name="Giovannoni S.J."/>
            <person name="Kang I."/>
            <person name="Cho J.C."/>
        </authorList>
    </citation>
    <scope>NUCLEOTIDE SEQUENCE</scope>
    <source>
        <strain evidence="5">JH1073</strain>
    </source>
</reference>
<feature type="transmembrane region" description="Helical" evidence="2">
    <location>
        <begin position="20"/>
        <end position="38"/>
    </location>
</feature>
<evidence type="ECO:0000259" key="3">
    <source>
        <dbReference type="SMART" id="SM00822"/>
    </source>
</evidence>
<dbReference type="PANTHER" id="PTHR43318">
    <property type="entry name" value="UDP-N-ACETYLGLUCOSAMINE 4,6-DEHYDRATASE"/>
    <property type="match status" value="1"/>
</dbReference>
<evidence type="ECO:0000313" key="5">
    <source>
        <dbReference type="EMBL" id="WFG38832.1"/>
    </source>
</evidence>
<evidence type="ECO:0000256" key="1">
    <source>
        <dbReference type="ARBA" id="ARBA00007430"/>
    </source>
</evidence>
<dbReference type="Gene3D" id="3.40.50.720">
    <property type="entry name" value="NAD(P)-binding Rossmann-like Domain"/>
    <property type="match status" value="2"/>
</dbReference>
<proteinExistence type="inferred from homology"/>
<dbReference type="Pfam" id="PF02719">
    <property type="entry name" value="Polysacc_synt_2"/>
    <property type="match status" value="1"/>
</dbReference>
<feature type="transmembrane region" description="Helical" evidence="2">
    <location>
        <begin position="85"/>
        <end position="109"/>
    </location>
</feature>
<keyword evidence="6" id="KW-1185">Reference proteome</keyword>
<protein>
    <submittedName>
        <fullName evidence="5">NAD-dependent epimerase/dehydratase family protein</fullName>
    </submittedName>
</protein>
<dbReference type="EMBL" id="WMBE01000001">
    <property type="protein sequence ID" value="MDG0866454.1"/>
    <property type="molecule type" value="Genomic_DNA"/>
</dbReference>
<reference evidence="6 7" key="1">
    <citation type="submission" date="2019-11" db="EMBL/GenBank/DDBJ databases">
        <authorList>
            <person name="Cho J.-C."/>
        </authorList>
    </citation>
    <scope>NUCLEOTIDE SEQUENCE [LARGE SCALE GENOMIC DNA]</scope>
    <source>
        <strain evidence="5 6">JH1073</strain>
        <strain evidence="4 7">JH702</strain>
    </source>
</reference>
<evidence type="ECO:0000313" key="4">
    <source>
        <dbReference type="EMBL" id="MDG0866454.1"/>
    </source>
</evidence>
<dbReference type="CDD" id="cd05237">
    <property type="entry name" value="UDP_invert_4-6DH_SDR_e"/>
    <property type="match status" value="1"/>
</dbReference>
<evidence type="ECO:0000313" key="6">
    <source>
        <dbReference type="Proteomes" id="UP001219901"/>
    </source>
</evidence>
<dbReference type="InterPro" id="IPR036291">
    <property type="entry name" value="NAD(P)-bd_dom_sf"/>
</dbReference>
<dbReference type="AlphaFoldDB" id="A0AAJ5ZCH0"/>
<organism evidence="5 6">
    <name type="scientific">Candidatus Lucifugimonas marina</name>
    <dbReference type="NCBI Taxonomy" id="3038979"/>
    <lineage>
        <taxon>Bacteria</taxon>
        <taxon>Bacillati</taxon>
        <taxon>Chloroflexota</taxon>
        <taxon>Dehalococcoidia</taxon>
        <taxon>SAR202 cluster</taxon>
        <taxon>Candidatus Lucifugimonadales</taxon>
        <taxon>Candidatus Lucifugimonadaceae</taxon>
        <taxon>Candidatus Lucifugimonas</taxon>
    </lineage>
</organism>
<dbReference type="SUPFAM" id="SSF51735">
    <property type="entry name" value="NAD(P)-binding Rossmann-fold domains"/>
    <property type="match status" value="2"/>
</dbReference>
<name>A0AAJ5ZCH0_9CHLR</name>
<dbReference type="EMBL" id="CP046147">
    <property type="protein sequence ID" value="WFG38832.1"/>
    <property type="molecule type" value="Genomic_DNA"/>
</dbReference>
<dbReference type="Pfam" id="PF13727">
    <property type="entry name" value="CoA_binding_3"/>
    <property type="match status" value="1"/>
</dbReference>
<gene>
    <name evidence="4" type="ORF">GKO46_05125</name>
    <name evidence="5" type="ORF">GKO48_04135</name>
</gene>
<feature type="transmembrane region" description="Helical" evidence="2">
    <location>
        <begin position="50"/>
        <end position="73"/>
    </location>
</feature>
<sequence length="630" mass="68055">MSLSNAIQRAVPSIPKRRRLFLGLAVQAILPAISLYVALMLRLDLDESRIVYSALVIWIPVLIGLRLVALIYFNAHTGLWRYVSVPDLIAVAKSTTAATVVFGVVGLLIIDPFEIPRSVYLIEWGVHIFLAGGLRMAVRIGRERLKDIGQDQSPKRRVVMIGAGDAGAAFCAQIKSTPEFRLEPVAVLDDDPSKIGQSLIGVPVIGSIDTLSSVVKKYEADIVVIAIPAATTEQRSRIINACREAQVEFRILPGTDELLEGNVSISKLRRVDVADLLGRPETHLDEAALRATFTGKTVMITGGAGTIGSELARRVIAFEPATLILIDRSENPLVLLEYELRAQIKEHGPEGINLVARIADVTEPVSIRSIMTEHSVDVVLHAAAHKHVYLMEDAPADAVYNNVGGVLNVARAAQESGASTFVLVSTDKAVSPTSVMGATKRMAELAIRELGAGETTHFAAVRFGNVLGSNGSVIPIFQQQIESGGPVTVTHPEAERYFMTAHEAAGLILTAAAIGDNQEIYLLDMGTPVSIDSLARTMIELSGMVPDKDINIEYSGLKTGEKLTEILSSDQEELGETANEKLMLVRNTGEGNAALDQLDEFISAVRTLTDQEVKDGIRRIVPDYNENGNQ</sequence>
<reference evidence="6" key="3">
    <citation type="submission" date="2023-06" db="EMBL/GenBank/DDBJ databases">
        <title>Pangenomics reveal diversification of enzyme families and niche specialization in globally abundant SAR202 bacteria.</title>
        <authorList>
            <person name="Saw J.H.W."/>
        </authorList>
    </citation>
    <scope>NUCLEOTIDE SEQUENCE [LARGE SCALE GENOMIC DNA]</scope>
    <source>
        <strain evidence="6">JH1073</strain>
    </source>
</reference>
<feature type="domain" description="Ketoreductase" evidence="3">
    <location>
        <begin position="296"/>
        <end position="469"/>
    </location>
</feature>
<dbReference type="Proteomes" id="UP001219901">
    <property type="component" value="Chromosome"/>
</dbReference>
<dbReference type="InterPro" id="IPR051203">
    <property type="entry name" value="Polysaccharide_Synthase-Rel"/>
</dbReference>
<keyword evidence="2" id="KW-0472">Membrane</keyword>
<evidence type="ECO:0000313" key="7">
    <source>
        <dbReference type="Proteomes" id="UP001321249"/>
    </source>
</evidence>
<dbReference type="PANTHER" id="PTHR43318:SF1">
    <property type="entry name" value="POLYSACCHARIDE BIOSYNTHESIS PROTEIN EPSC-RELATED"/>
    <property type="match status" value="1"/>
</dbReference>
<dbReference type="Proteomes" id="UP001321249">
    <property type="component" value="Unassembled WGS sequence"/>
</dbReference>
<dbReference type="InterPro" id="IPR003869">
    <property type="entry name" value="Polysac_CapD-like"/>
</dbReference>
<keyword evidence="2" id="KW-1133">Transmembrane helix</keyword>
<dbReference type="InterPro" id="IPR057326">
    <property type="entry name" value="KR_dom"/>
</dbReference>
<evidence type="ECO:0000256" key="2">
    <source>
        <dbReference type="SAM" id="Phobius"/>
    </source>
</evidence>
<comment type="similarity">
    <text evidence="1">Belongs to the polysaccharide synthase family.</text>
</comment>